<evidence type="ECO:0000313" key="1">
    <source>
        <dbReference type="EMBL" id="GAG22068.1"/>
    </source>
</evidence>
<gene>
    <name evidence="1" type="ORF">S01H1_58752</name>
</gene>
<name>X0WBY0_9ZZZZ</name>
<protein>
    <submittedName>
        <fullName evidence="1">Uncharacterized protein</fullName>
    </submittedName>
</protein>
<dbReference type="AlphaFoldDB" id="X0WBY0"/>
<dbReference type="EMBL" id="BARS01038390">
    <property type="protein sequence ID" value="GAG22068.1"/>
    <property type="molecule type" value="Genomic_DNA"/>
</dbReference>
<organism evidence="1">
    <name type="scientific">marine sediment metagenome</name>
    <dbReference type="NCBI Taxonomy" id="412755"/>
    <lineage>
        <taxon>unclassified sequences</taxon>
        <taxon>metagenomes</taxon>
        <taxon>ecological metagenomes</taxon>
    </lineage>
</organism>
<sequence length="66" mass="7683">MKKKAMAYWSVICPGCNIGRKYPDSFIGKRVVEHWEKGCPVNKAYMEVFGEKEDKNKKNNEKEKGE</sequence>
<proteinExistence type="predicted"/>
<comment type="caution">
    <text evidence="1">The sequence shown here is derived from an EMBL/GenBank/DDBJ whole genome shotgun (WGS) entry which is preliminary data.</text>
</comment>
<reference evidence="1" key="1">
    <citation type="journal article" date="2014" name="Front. Microbiol.">
        <title>High frequency of phylogenetically diverse reductive dehalogenase-homologous genes in deep subseafloor sedimentary metagenomes.</title>
        <authorList>
            <person name="Kawai M."/>
            <person name="Futagami T."/>
            <person name="Toyoda A."/>
            <person name="Takaki Y."/>
            <person name="Nishi S."/>
            <person name="Hori S."/>
            <person name="Arai W."/>
            <person name="Tsubouchi T."/>
            <person name="Morono Y."/>
            <person name="Uchiyama I."/>
            <person name="Ito T."/>
            <person name="Fujiyama A."/>
            <person name="Inagaki F."/>
            <person name="Takami H."/>
        </authorList>
    </citation>
    <scope>NUCLEOTIDE SEQUENCE</scope>
    <source>
        <strain evidence="1">Expedition CK06-06</strain>
    </source>
</reference>
<accession>X0WBY0</accession>